<dbReference type="PANTHER" id="PTHR22677:SF3">
    <property type="entry name" value="ANKYRIN REPEAT DOMAIN-CONTAINING PROTEIN 60"/>
    <property type="match status" value="1"/>
</dbReference>
<evidence type="ECO:0000313" key="5">
    <source>
        <dbReference type="Proteomes" id="UP000198323"/>
    </source>
</evidence>
<evidence type="ECO:0000256" key="2">
    <source>
        <dbReference type="SAM" id="MobiDB-lite"/>
    </source>
</evidence>
<evidence type="ECO:0000256" key="1">
    <source>
        <dbReference type="PROSITE-ProRule" id="PRU00023"/>
    </source>
</evidence>
<dbReference type="InterPro" id="IPR000626">
    <property type="entry name" value="Ubiquitin-like_dom"/>
</dbReference>
<dbReference type="EMBL" id="MCFN01000399">
    <property type="protein sequence ID" value="OXB59326.1"/>
    <property type="molecule type" value="Genomic_DNA"/>
</dbReference>
<dbReference type="Gene3D" id="1.25.40.20">
    <property type="entry name" value="Ankyrin repeat-containing domain"/>
    <property type="match status" value="1"/>
</dbReference>
<evidence type="ECO:0000259" key="3">
    <source>
        <dbReference type="PROSITE" id="PS50053"/>
    </source>
</evidence>
<dbReference type="SUPFAM" id="SSF48403">
    <property type="entry name" value="Ankyrin repeat"/>
    <property type="match status" value="1"/>
</dbReference>
<sequence length="258" mass="28328">MPRSSSLQPLGIQLRLAETNELFSLPQCHNDLTLKKLKSDLELLTGIPFHFQRLHYLDEIDLPDNSTLMDNDTVPGGTITMRIWRQDGWGHLVAAAAGGDTVQNGNQCRFSLALLSPIEGWHWFLPERTSSAGAVAVLSCNVTSRELRPTAATAPFCCPVTLRLCFFTDADVHSKTPLGRTALHVAAAMGRCECIELLLSCGARALDPDGEGQTALRLAQRWGQKRSERNLMRALWQPAGARPQHQGGTVRQSHGLKS</sequence>
<feature type="repeat" description="ANK" evidence="1">
    <location>
        <begin position="178"/>
        <end position="210"/>
    </location>
</feature>
<protein>
    <recommendedName>
        <fullName evidence="3">Ubiquitin-like domain-containing protein</fullName>
    </recommendedName>
</protein>
<comment type="caution">
    <text evidence="4">The sequence shown here is derived from an EMBL/GenBank/DDBJ whole genome shotgun (WGS) entry which is preliminary data.</text>
</comment>
<dbReference type="OrthoDB" id="10258888at2759"/>
<proteinExistence type="predicted"/>
<dbReference type="InterPro" id="IPR029071">
    <property type="entry name" value="Ubiquitin-like_domsf"/>
</dbReference>
<dbReference type="PROSITE" id="PS50053">
    <property type="entry name" value="UBIQUITIN_2"/>
    <property type="match status" value="1"/>
</dbReference>
<dbReference type="InterPro" id="IPR039323">
    <property type="entry name" value="ANKRD_45/46/60"/>
</dbReference>
<feature type="region of interest" description="Disordered" evidence="2">
    <location>
        <begin position="237"/>
        <end position="258"/>
    </location>
</feature>
<name>A0A226MVH5_CALSU</name>
<organism evidence="4 5">
    <name type="scientific">Callipepla squamata</name>
    <name type="common">Scaled quail</name>
    <dbReference type="NCBI Taxonomy" id="9009"/>
    <lineage>
        <taxon>Eukaryota</taxon>
        <taxon>Metazoa</taxon>
        <taxon>Chordata</taxon>
        <taxon>Craniata</taxon>
        <taxon>Vertebrata</taxon>
        <taxon>Euteleostomi</taxon>
        <taxon>Archelosauria</taxon>
        <taxon>Archosauria</taxon>
        <taxon>Dinosauria</taxon>
        <taxon>Saurischia</taxon>
        <taxon>Theropoda</taxon>
        <taxon>Coelurosauria</taxon>
        <taxon>Aves</taxon>
        <taxon>Neognathae</taxon>
        <taxon>Galloanserae</taxon>
        <taxon>Galliformes</taxon>
        <taxon>Odontophoridae</taxon>
        <taxon>Callipepla</taxon>
    </lineage>
</organism>
<dbReference type="SUPFAM" id="SSF54236">
    <property type="entry name" value="Ubiquitin-like"/>
    <property type="match status" value="1"/>
</dbReference>
<dbReference type="CDD" id="cd17063">
    <property type="entry name" value="Ubl_ANKRD60"/>
    <property type="match status" value="1"/>
</dbReference>
<dbReference type="AlphaFoldDB" id="A0A226MVH5"/>
<dbReference type="PROSITE" id="PS50297">
    <property type="entry name" value="ANK_REP_REGION"/>
    <property type="match status" value="1"/>
</dbReference>
<reference evidence="4 5" key="1">
    <citation type="submission" date="2016-07" db="EMBL/GenBank/DDBJ databases">
        <title>Disparate Historic Effective Population Sizes Predicted by Modern Levels of Genome Diversity for the Scaled Quail (Callipepla squamata) and the Northern Bobwhite (Colinus virginianus): Inferences from First and Second Generation Draft Genome Assemblies for Sympatric New World Quail.</title>
        <authorList>
            <person name="Oldeschulte D.L."/>
            <person name="Halley Y.A."/>
            <person name="Bhattarai E.K."/>
            <person name="Brashear W.A."/>
            <person name="Hill J."/>
            <person name="Metz R.P."/>
            <person name="Johnson C.D."/>
            <person name="Rollins D."/>
            <person name="Peterson M.J."/>
            <person name="Bickhart D.M."/>
            <person name="Decker J.E."/>
            <person name="Seabury C.M."/>
        </authorList>
    </citation>
    <scope>NUCLEOTIDE SEQUENCE [LARGE SCALE GENOMIC DNA]</scope>
    <source>
        <strain evidence="4 5">Texas</strain>
        <tissue evidence="4">Leg muscle</tissue>
    </source>
</reference>
<dbReference type="PROSITE" id="PS50088">
    <property type="entry name" value="ANK_REPEAT"/>
    <property type="match status" value="1"/>
</dbReference>
<keyword evidence="1" id="KW-0040">ANK repeat</keyword>
<gene>
    <name evidence="4" type="ORF">ASZ78_011859</name>
</gene>
<dbReference type="PANTHER" id="PTHR22677">
    <property type="entry name" value="ANKYRIN REPEAT DOMAIN-CONTAINING PROTEIN 60"/>
    <property type="match status" value="1"/>
</dbReference>
<keyword evidence="5" id="KW-1185">Reference proteome</keyword>
<dbReference type="STRING" id="9009.A0A226MVH5"/>
<evidence type="ECO:0000313" key="4">
    <source>
        <dbReference type="EMBL" id="OXB59326.1"/>
    </source>
</evidence>
<dbReference type="InterPro" id="IPR036770">
    <property type="entry name" value="Ankyrin_rpt-contain_sf"/>
</dbReference>
<dbReference type="Proteomes" id="UP000198323">
    <property type="component" value="Unassembled WGS sequence"/>
</dbReference>
<feature type="domain" description="Ubiquitin-like" evidence="3">
    <location>
        <begin position="33"/>
        <end position="88"/>
    </location>
</feature>
<accession>A0A226MVH5</accession>
<dbReference type="InterPro" id="IPR002110">
    <property type="entry name" value="Ankyrin_rpt"/>
</dbReference>
<dbReference type="Pfam" id="PF12796">
    <property type="entry name" value="Ank_2"/>
    <property type="match status" value="1"/>
</dbReference>